<reference evidence="2" key="1">
    <citation type="submission" date="2021-01" db="EMBL/GenBank/DDBJ databases">
        <authorList>
            <consortium name="Genoscope - CEA"/>
            <person name="William W."/>
        </authorList>
    </citation>
    <scope>NUCLEOTIDE SEQUENCE</scope>
</reference>
<dbReference type="EMBL" id="CAJJDN010000118">
    <property type="protein sequence ID" value="CAD8118850.1"/>
    <property type="molecule type" value="Genomic_DNA"/>
</dbReference>
<feature type="transmembrane region" description="Helical" evidence="1">
    <location>
        <begin position="270"/>
        <end position="293"/>
    </location>
</feature>
<comment type="caution">
    <text evidence="2">The sequence shown here is derived from an EMBL/GenBank/DDBJ whole genome shotgun (WGS) entry which is preliminary data.</text>
</comment>
<protein>
    <recommendedName>
        <fullName evidence="4">Transmembrane protein</fullName>
    </recommendedName>
</protein>
<gene>
    <name evidence="2" type="ORF">PSON_ATCC_30995.1.T1180202</name>
</gene>
<feature type="transmembrane region" description="Helical" evidence="1">
    <location>
        <begin position="237"/>
        <end position="258"/>
    </location>
</feature>
<organism evidence="2 3">
    <name type="scientific">Paramecium sonneborni</name>
    <dbReference type="NCBI Taxonomy" id="65129"/>
    <lineage>
        <taxon>Eukaryota</taxon>
        <taxon>Sar</taxon>
        <taxon>Alveolata</taxon>
        <taxon>Ciliophora</taxon>
        <taxon>Intramacronucleata</taxon>
        <taxon>Oligohymenophorea</taxon>
        <taxon>Peniculida</taxon>
        <taxon>Parameciidae</taxon>
        <taxon>Paramecium</taxon>
    </lineage>
</organism>
<evidence type="ECO:0008006" key="4">
    <source>
        <dbReference type="Google" id="ProtNLM"/>
    </source>
</evidence>
<name>A0A8S1QWQ9_9CILI</name>
<proteinExistence type="predicted"/>
<feature type="transmembrane region" description="Helical" evidence="1">
    <location>
        <begin position="203"/>
        <end position="225"/>
    </location>
</feature>
<evidence type="ECO:0000313" key="3">
    <source>
        <dbReference type="Proteomes" id="UP000692954"/>
    </source>
</evidence>
<keyword evidence="1" id="KW-0812">Transmembrane</keyword>
<evidence type="ECO:0000313" key="2">
    <source>
        <dbReference type="EMBL" id="CAD8118850.1"/>
    </source>
</evidence>
<keyword evidence="3" id="KW-1185">Reference proteome</keyword>
<evidence type="ECO:0000256" key="1">
    <source>
        <dbReference type="SAM" id="Phobius"/>
    </source>
</evidence>
<feature type="transmembrane region" description="Helical" evidence="1">
    <location>
        <begin position="331"/>
        <end position="352"/>
    </location>
</feature>
<dbReference type="AlphaFoldDB" id="A0A8S1QWQ9"/>
<sequence length="470" mass="55700">MKFAKNSYQEMMMIKVFQKIEAFFSFKMLNYKTCQRQAQFVETFSKPHNEDYQKNSDSSCTGQNCKLVNEFNEICECYGDEFKFDLNRIQKYVGIVKKNVEIYNVQIVLNFDKSKLLIVISVQNSSNATTVNQNKKLILMMVKQNIIVKWLVTFLKTYIVSNAYRAFHIQNGLHRKIMQKENVTVRNAKRAERYYITQKQLKYINLFSFIINFVFNYYLSFQQILKSALATKNKNQFLYLFFYSLVMIEEFPVIYISSRPNITFIILHQVFLIFQILAKHNIGYLLIIFQNLMKDKVQEKKMFQFQMLRRQMMERYDEKIYLYQYQKKFQWIQLLFLCFGKWITKIIIILQFKNSQHLSLFLNKTHSGKTETVLASCFTDKIGYRDNDLYAGIYYAELSKDYKAKDFSALGNLAYKYKLRITYNGKSVIAEKGDVGTDGPSHPKLDIHIKALQALGLTICDNFLQIEYLG</sequence>
<keyword evidence="1" id="KW-1133">Transmembrane helix</keyword>
<dbReference type="Proteomes" id="UP000692954">
    <property type="component" value="Unassembled WGS sequence"/>
</dbReference>
<keyword evidence="1" id="KW-0472">Membrane</keyword>
<accession>A0A8S1QWQ9</accession>